<evidence type="ECO:0000313" key="2">
    <source>
        <dbReference type="Proteomes" id="UP000226525"/>
    </source>
</evidence>
<protein>
    <recommendedName>
        <fullName evidence="3">TerB family tellurite resistance protein</fullName>
    </recommendedName>
</protein>
<proteinExistence type="predicted"/>
<accession>A0A2D6YHT2</accession>
<dbReference type="EMBL" id="NZEX01000047">
    <property type="protein sequence ID" value="MAH62710.1"/>
    <property type="molecule type" value="Genomic_DNA"/>
</dbReference>
<evidence type="ECO:0008006" key="3">
    <source>
        <dbReference type="Google" id="ProtNLM"/>
    </source>
</evidence>
<evidence type="ECO:0000313" key="1">
    <source>
        <dbReference type="EMBL" id="MAH62710.1"/>
    </source>
</evidence>
<sequence length="237" mass="27240">MNFAVVQDLDSKQRNWLAEVMVGIITIDGKVDDTELPYLQKAMELVESRELKEKLLSVARLEKKVRVHSIQLDGELAFEMLKLLAGIMIVDGRLLPSEINFFYEVGHRLGLPDKALEKLWKTARREMEDHFPRAVARLGEEARVIALQQINLERATFRYHRPVVKGAHGSLSLQQFPDADLDVEKDWYSSLSGRVISTHQHVKDPKSFLLRFEFTQTLRDDHGLLQLLGISNREKGK</sequence>
<dbReference type="Proteomes" id="UP000226525">
    <property type="component" value="Unassembled WGS sequence"/>
</dbReference>
<dbReference type="CDD" id="cd07177">
    <property type="entry name" value="terB_like"/>
    <property type="match status" value="1"/>
</dbReference>
<organism evidence="1 2">
    <name type="scientific">SAR324 cluster bacterium</name>
    <dbReference type="NCBI Taxonomy" id="2024889"/>
    <lineage>
        <taxon>Bacteria</taxon>
        <taxon>Deltaproteobacteria</taxon>
        <taxon>SAR324 cluster</taxon>
    </lineage>
</organism>
<comment type="caution">
    <text evidence="1">The sequence shown here is derived from an EMBL/GenBank/DDBJ whole genome shotgun (WGS) entry which is preliminary data.</text>
</comment>
<dbReference type="Gene3D" id="1.10.3680.10">
    <property type="entry name" value="TerB-like"/>
    <property type="match status" value="1"/>
</dbReference>
<dbReference type="SUPFAM" id="SSF158682">
    <property type="entry name" value="TerB-like"/>
    <property type="match status" value="1"/>
</dbReference>
<dbReference type="InterPro" id="IPR029024">
    <property type="entry name" value="TerB-like"/>
</dbReference>
<gene>
    <name evidence="1" type="ORF">CMN54_04525</name>
</gene>
<name>A0A2D6YHT2_9DELT</name>
<reference evidence="2" key="1">
    <citation type="submission" date="2017-09" db="EMBL/GenBank/DDBJ databases">
        <title>The Reconstruction of 2,631 Draft Metagenome-Assembled Genomes from the Global Oceans.</title>
        <authorList>
            <person name="Tully B.J."/>
            <person name="Graham E.D."/>
            <person name="Heidelberg J.F."/>
        </authorList>
    </citation>
    <scope>NUCLEOTIDE SEQUENCE [LARGE SCALE GENOMIC DNA]</scope>
</reference>
<dbReference type="AlphaFoldDB" id="A0A2D6YHT2"/>